<name>A0A9D4QWV0_DREPO</name>
<reference evidence="2" key="1">
    <citation type="journal article" date="2019" name="bioRxiv">
        <title>The Genome of the Zebra Mussel, Dreissena polymorpha: A Resource for Invasive Species Research.</title>
        <authorList>
            <person name="McCartney M.A."/>
            <person name="Auch B."/>
            <person name="Kono T."/>
            <person name="Mallez S."/>
            <person name="Zhang Y."/>
            <person name="Obille A."/>
            <person name="Becker A."/>
            <person name="Abrahante J.E."/>
            <person name="Garbe J."/>
            <person name="Badalamenti J.P."/>
            <person name="Herman A."/>
            <person name="Mangelson H."/>
            <person name="Liachko I."/>
            <person name="Sullivan S."/>
            <person name="Sone E.D."/>
            <person name="Koren S."/>
            <person name="Silverstein K.A.T."/>
            <person name="Beckman K.B."/>
            <person name="Gohl D.M."/>
        </authorList>
    </citation>
    <scope>NUCLEOTIDE SEQUENCE</scope>
    <source>
        <strain evidence="2">Duluth1</strain>
        <tissue evidence="2">Whole animal</tissue>
    </source>
</reference>
<proteinExistence type="predicted"/>
<dbReference type="AlphaFoldDB" id="A0A9D4QWV0"/>
<organism evidence="2 3">
    <name type="scientific">Dreissena polymorpha</name>
    <name type="common">Zebra mussel</name>
    <name type="synonym">Mytilus polymorpha</name>
    <dbReference type="NCBI Taxonomy" id="45954"/>
    <lineage>
        <taxon>Eukaryota</taxon>
        <taxon>Metazoa</taxon>
        <taxon>Spiralia</taxon>
        <taxon>Lophotrochozoa</taxon>
        <taxon>Mollusca</taxon>
        <taxon>Bivalvia</taxon>
        <taxon>Autobranchia</taxon>
        <taxon>Heteroconchia</taxon>
        <taxon>Euheterodonta</taxon>
        <taxon>Imparidentia</taxon>
        <taxon>Neoheterodontei</taxon>
        <taxon>Myida</taxon>
        <taxon>Dreissenoidea</taxon>
        <taxon>Dreissenidae</taxon>
        <taxon>Dreissena</taxon>
    </lineage>
</organism>
<gene>
    <name evidence="2" type="ORF">DPMN_088919</name>
</gene>
<accession>A0A9D4QWV0</accession>
<evidence type="ECO:0000313" key="2">
    <source>
        <dbReference type="EMBL" id="KAH3846616.1"/>
    </source>
</evidence>
<evidence type="ECO:0000256" key="1">
    <source>
        <dbReference type="SAM" id="MobiDB-lite"/>
    </source>
</evidence>
<feature type="region of interest" description="Disordered" evidence="1">
    <location>
        <begin position="43"/>
        <end position="113"/>
    </location>
</feature>
<dbReference type="Proteomes" id="UP000828390">
    <property type="component" value="Unassembled WGS sequence"/>
</dbReference>
<keyword evidence="3" id="KW-1185">Reference proteome</keyword>
<feature type="compositionally biased region" description="Basic and acidic residues" evidence="1">
    <location>
        <begin position="85"/>
        <end position="109"/>
    </location>
</feature>
<sequence>MAVLADINNNLKNIHTEINKQYRFNCDFTKSMADLTDILRSQNQPTQPAAECPPPTYHHPDYSHSNTHHRLDHSATETSTVRYNQHRDRSPLRPRNHDSRDRHDKENHRDRRFVHRHAAPKSSIGYGFCVFALEALTVVEKNIQDTFSENGNHPLVKLVANEKLKSAFKKNKRLVSSYTESVLVKEACSVIMHEATGCSYKEATEALQRTVAKSFFTAYSLATTHRSSIKEYWSSALADRQKFNMADNTVRSEDV</sequence>
<reference evidence="2" key="2">
    <citation type="submission" date="2020-11" db="EMBL/GenBank/DDBJ databases">
        <authorList>
            <person name="McCartney M.A."/>
            <person name="Auch B."/>
            <person name="Kono T."/>
            <person name="Mallez S."/>
            <person name="Becker A."/>
            <person name="Gohl D.M."/>
            <person name="Silverstein K.A.T."/>
            <person name="Koren S."/>
            <person name="Bechman K.B."/>
            <person name="Herman A."/>
            <person name="Abrahante J.E."/>
            <person name="Garbe J."/>
        </authorList>
    </citation>
    <scope>NUCLEOTIDE SEQUENCE</scope>
    <source>
        <strain evidence="2">Duluth1</strain>
        <tissue evidence="2">Whole animal</tissue>
    </source>
</reference>
<comment type="caution">
    <text evidence="2">The sequence shown here is derived from an EMBL/GenBank/DDBJ whole genome shotgun (WGS) entry which is preliminary data.</text>
</comment>
<evidence type="ECO:0000313" key="3">
    <source>
        <dbReference type="Proteomes" id="UP000828390"/>
    </source>
</evidence>
<dbReference type="EMBL" id="JAIWYP010000003">
    <property type="protein sequence ID" value="KAH3846616.1"/>
    <property type="molecule type" value="Genomic_DNA"/>
</dbReference>
<protein>
    <submittedName>
        <fullName evidence="2">Uncharacterized protein</fullName>
    </submittedName>
</protein>